<dbReference type="EMBL" id="SMSE01000001">
    <property type="protein sequence ID" value="TDG15421.1"/>
    <property type="molecule type" value="Genomic_DNA"/>
</dbReference>
<keyword evidence="5" id="KW-1185">Reference proteome</keyword>
<evidence type="ECO:0000256" key="2">
    <source>
        <dbReference type="SAM" id="SignalP"/>
    </source>
</evidence>
<protein>
    <recommendedName>
        <fullName evidence="3">Outer membrane protein beta-barrel domain-containing protein</fullName>
    </recommendedName>
</protein>
<organism evidence="4 5">
    <name type="scientific">Seongchinamella unica</name>
    <dbReference type="NCBI Taxonomy" id="2547392"/>
    <lineage>
        <taxon>Bacteria</taxon>
        <taxon>Pseudomonadati</taxon>
        <taxon>Pseudomonadota</taxon>
        <taxon>Gammaproteobacteria</taxon>
        <taxon>Cellvibrionales</taxon>
        <taxon>Halieaceae</taxon>
        <taxon>Seongchinamella</taxon>
    </lineage>
</organism>
<evidence type="ECO:0000313" key="4">
    <source>
        <dbReference type="EMBL" id="TDG15421.1"/>
    </source>
</evidence>
<evidence type="ECO:0000256" key="1">
    <source>
        <dbReference type="ARBA" id="ARBA00022729"/>
    </source>
</evidence>
<gene>
    <name evidence="4" type="ORF">E2F43_04100</name>
</gene>
<dbReference type="InterPro" id="IPR011250">
    <property type="entry name" value="OMP/PagP_B-barrel"/>
</dbReference>
<evidence type="ECO:0000259" key="3">
    <source>
        <dbReference type="Pfam" id="PF13505"/>
    </source>
</evidence>
<name>A0A4R5LVK2_9GAMM</name>
<evidence type="ECO:0000313" key="5">
    <source>
        <dbReference type="Proteomes" id="UP000295554"/>
    </source>
</evidence>
<comment type="caution">
    <text evidence="4">The sequence shown here is derived from an EMBL/GenBank/DDBJ whole genome shotgun (WGS) entry which is preliminary data.</text>
</comment>
<dbReference type="Gene3D" id="2.40.160.20">
    <property type="match status" value="1"/>
</dbReference>
<dbReference type="SUPFAM" id="SSF56925">
    <property type="entry name" value="OMPA-like"/>
    <property type="match status" value="1"/>
</dbReference>
<feature type="chain" id="PRO_5020990261" description="Outer membrane protein beta-barrel domain-containing protein" evidence="2">
    <location>
        <begin position="29"/>
        <end position="238"/>
    </location>
</feature>
<feature type="signal peptide" evidence="2">
    <location>
        <begin position="1"/>
        <end position="28"/>
    </location>
</feature>
<dbReference type="Proteomes" id="UP000295554">
    <property type="component" value="Unassembled WGS sequence"/>
</dbReference>
<accession>A0A4R5LVK2</accession>
<dbReference type="AlphaFoldDB" id="A0A4R5LVK2"/>
<proteinExistence type="predicted"/>
<dbReference type="Pfam" id="PF13505">
    <property type="entry name" value="OMP_b-brl"/>
    <property type="match status" value="1"/>
</dbReference>
<dbReference type="OrthoDB" id="5727575at2"/>
<dbReference type="InterPro" id="IPR027385">
    <property type="entry name" value="Beta-barrel_OMP"/>
</dbReference>
<sequence>MSAPGTPMPRSRLVCCLFALCLPLLSQAEQEEFPPLVQAFFGSLMLDDQSGEWEDLEGNPVDISFPSAIPSGGVEAEYTYFVTDYFKWGLNSGGSIGWKNSDTRVSGTIGGDTGANIRFEFDNSLFLGELHLGGYVRGYMGPNVSLYAAAGPMIMYGQHRVEGDHIANGSDDLDYGKDKDSSFAFGFYGRTGIDYQYSPGQHVGLSLRYLNAEMDFEDTVGDLDIRGPQFVLTYSQAL</sequence>
<keyword evidence="1 2" id="KW-0732">Signal</keyword>
<feature type="domain" description="Outer membrane protein beta-barrel" evidence="3">
    <location>
        <begin position="16"/>
        <end position="219"/>
    </location>
</feature>
<reference evidence="4 5" key="1">
    <citation type="submission" date="2019-03" db="EMBL/GenBank/DDBJ databases">
        <title>Seongchinamella monodicae gen. nov., sp. nov., a novel member of the Gammaproteobacteria isolated from a tidal mudflat of beach.</title>
        <authorList>
            <person name="Yang H.G."/>
            <person name="Kang J.W."/>
            <person name="Lee S.D."/>
        </authorList>
    </citation>
    <scope>NUCLEOTIDE SEQUENCE [LARGE SCALE GENOMIC DNA]</scope>
    <source>
        <strain evidence="4 5">GH4-78</strain>
    </source>
</reference>